<dbReference type="Proteomes" id="UP000461880">
    <property type="component" value="Unassembled WGS sequence"/>
</dbReference>
<keyword evidence="1" id="KW-0812">Transmembrane</keyword>
<evidence type="ECO:0000259" key="2">
    <source>
        <dbReference type="Pfam" id="PF05257"/>
    </source>
</evidence>
<dbReference type="Pfam" id="PF05257">
    <property type="entry name" value="CHAP"/>
    <property type="match status" value="1"/>
</dbReference>
<dbReference type="EMBL" id="VUMN01000008">
    <property type="protein sequence ID" value="MSS58218.1"/>
    <property type="molecule type" value="Genomic_DNA"/>
</dbReference>
<keyword evidence="4" id="KW-1185">Reference proteome</keyword>
<dbReference type="AlphaFoldDB" id="A0A7X2TFY9"/>
<dbReference type="Gene3D" id="3.90.1720.10">
    <property type="entry name" value="endopeptidase domain like (from Nostoc punctiforme)"/>
    <property type="match status" value="1"/>
</dbReference>
<feature type="domain" description="Peptidase C51" evidence="2">
    <location>
        <begin position="423"/>
        <end position="503"/>
    </location>
</feature>
<feature type="transmembrane region" description="Helical" evidence="1">
    <location>
        <begin position="70"/>
        <end position="88"/>
    </location>
</feature>
<keyword evidence="1" id="KW-0472">Membrane</keyword>
<keyword evidence="1" id="KW-1133">Transmembrane helix</keyword>
<dbReference type="SUPFAM" id="SSF54001">
    <property type="entry name" value="Cysteine proteinases"/>
    <property type="match status" value="1"/>
</dbReference>
<dbReference type="InterPro" id="IPR007921">
    <property type="entry name" value="CHAP_dom"/>
</dbReference>
<sequence>METHDRSAETFESGVNRAEHLTGESVRNLVRLSSSKPVSKGIQKAGRAAGRAVEKAAEGIGTALSSAGPMAFVVIILVLAIVILISVYPNNLFRTADSDLPTTDSDRSDVYSSSDGVLLDAAALVDRDAYEAAYARMVSLTEEAIQSSYETARAEAEKAADDWLKEHYPEDHSHISISIYMDSPHAIAETITPYILAVHGGIQYLSTSHGGIGDFLEPDDATAFTDPNAYQDGVREYAETSLFSSDGALFLTPVSEAKDEDGVGIHPEPYEEPVLDPLTGEQVREEDGRIRTETVQHETGTIYLAVNYDISGYRARDIADASEWLHEQEVFSEYSLEECSDMILDTILNLYEDRTGTRDLPAGRRYGAYLDQHYEDLLLKNISPGFSGGGLLAGFAENDPNAHTELWAAIRKDAAGHFALTGWGRWCTDFAHWMFWNWYGKDCGGGNGLEMAENTAAKYPDEFELSRYPAPGALFSAWGGYTTNHVGFVVRVEGDTIWTCDGNTSWGGSANGIRINRKWALAEFSSWYGGKYIFCNPKQ</sequence>
<evidence type="ECO:0000313" key="3">
    <source>
        <dbReference type="EMBL" id="MSS58218.1"/>
    </source>
</evidence>
<comment type="caution">
    <text evidence="3">The sequence shown here is derived from an EMBL/GenBank/DDBJ whole genome shotgun (WGS) entry which is preliminary data.</text>
</comment>
<proteinExistence type="predicted"/>
<dbReference type="InterPro" id="IPR038765">
    <property type="entry name" value="Papain-like_cys_pep_sf"/>
</dbReference>
<gene>
    <name evidence="3" type="ORF">FYJ51_04790</name>
</gene>
<dbReference type="RefSeq" id="WP_154503887.1">
    <property type="nucleotide sequence ID" value="NZ_VUMN01000008.1"/>
</dbReference>
<organism evidence="3 4">
    <name type="scientific">Stecheria intestinalis</name>
    <dbReference type="NCBI Taxonomy" id="2606630"/>
    <lineage>
        <taxon>Bacteria</taxon>
        <taxon>Bacillati</taxon>
        <taxon>Bacillota</taxon>
        <taxon>Erysipelotrichia</taxon>
        <taxon>Erysipelotrichales</taxon>
        <taxon>Erysipelotrichaceae</taxon>
        <taxon>Stecheria</taxon>
    </lineage>
</organism>
<evidence type="ECO:0000313" key="4">
    <source>
        <dbReference type="Proteomes" id="UP000461880"/>
    </source>
</evidence>
<name>A0A7X2TFY9_9FIRM</name>
<accession>A0A7X2TFY9</accession>
<protein>
    <submittedName>
        <fullName evidence="3">CHAP domain-containing protein</fullName>
    </submittedName>
</protein>
<evidence type="ECO:0000256" key="1">
    <source>
        <dbReference type="SAM" id="Phobius"/>
    </source>
</evidence>
<reference evidence="3 4" key="1">
    <citation type="submission" date="2019-08" db="EMBL/GenBank/DDBJ databases">
        <title>In-depth cultivation of the pig gut microbiome towards novel bacterial diversity and tailored functional studies.</title>
        <authorList>
            <person name="Wylensek D."/>
            <person name="Hitch T.C.A."/>
            <person name="Clavel T."/>
        </authorList>
    </citation>
    <scope>NUCLEOTIDE SEQUENCE [LARGE SCALE GENOMIC DNA]</scope>
    <source>
        <strain evidence="3 4">Oil+RF-744-GAM-WT-6</strain>
    </source>
</reference>